<name>A0A0D2P4F6_HYPSF</name>
<organism evidence="1 2">
    <name type="scientific">Hypholoma sublateritium (strain FD-334 SS-4)</name>
    <dbReference type="NCBI Taxonomy" id="945553"/>
    <lineage>
        <taxon>Eukaryota</taxon>
        <taxon>Fungi</taxon>
        <taxon>Dikarya</taxon>
        <taxon>Basidiomycota</taxon>
        <taxon>Agaricomycotina</taxon>
        <taxon>Agaricomycetes</taxon>
        <taxon>Agaricomycetidae</taxon>
        <taxon>Agaricales</taxon>
        <taxon>Agaricineae</taxon>
        <taxon>Strophariaceae</taxon>
        <taxon>Hypholoma</taxon>
    </lineage>
</organism>
<protein>
    <submittedName>
        <fullName evidence="1">Uncharacterized protein</fullName>
    </submittedName>
</protein>
<dbReference type="EMBL" id="KN817530">
    <property type="protein sequence ID" value="KJA25794.1"/>
    <property type="molecule type" value="Genomic_DNA"/>
</dbReference>
<proteinExistence type="predicted"/>
<accession>A0A0D2P4F6</accession>
<sequence>MGNSGLAPKWNENPSSTSMDLDAVENNLRYINSMQSQQMASANYNFNIMWRRYLDSDYIVNCEIGKAGIGASRTGRPPRTTATEGVTTKMNMRLASMDEEKLDSLSRDERSQTRISRLESDCSELRSENTELRSEIATGKVETSNQILIVRALQEQVDNLLDYQNTTVTSPLR</sequence>
<evidence type="ECO:0000313" key="2">
    <source>
        <dbReference type="Proteomes" id="UP000054270"/>
    </source>
</evidence>
<dbReference type="Proteomes" id="UP000054270">
    <property type="component" value="Unassembled WGS sequence"/>
</dbReference>
<keyword evidence="2" id="KW-1185">Reference proteome</keyword>
<reference evidence="2" key="1">
    <citation type="submission" date="2014-04" db="EMBL/GenBank/DDBJ databases">
        <title>Evolutionary Origins and Diversification of the Mycorrhizal Mutualists.</title>
        <authorList>
            <consortium name="DOE Joint Genome Institute"/>
            <consortium name="Mycorrhizal Genomics Consortium"/>
            <person name="Kohler A."/>
            <person name="Kuo A."/>
            <person name="Nagy L.G."/>
            <person name="Floudas D."/>
            <person name="Copeland A."/>
            <person name="Barry K.W."/>
            <person name="Cichocki N."/>
            <person name="Veneault-Fourrey C."/>
            <person name="LaButti K."/>
            <person name="Lindquist E.A."/>
            <person name="Lipzen A."/>
            <person name="Lundell T."/>
            <person name="Morin E."/>
            <person name="Murat C."/>
            <person name="Riley R."/>
            <person name="Ohm R."/>
            <person name="Sun H."/>
            <person name="Tunlid A."/>
            <person name="Henrissat B."/>
            <person name="Grigoriev I.V."/>
            <person name="Hibbett D.S."/>
            <person name="Martin F."/>
        </authorList>
    </citation>
    <scope>NUCLEOTIDE SEQUENCE [LARGE SCALE GENOMIC DNA]</scope>
    <source>
        <strain evidence="2">FD-334 SS-4</strain>
    </source>
</reference>
<gene>
    <name evidence="1" type="ORF">HYPSUDRAFT_75808</name>
</gene>
<dbReference type="AlphaFoldDB" id="A0A0D2P4F6"/>
<evidence type="ECO:0000313" key="1">
    <source>
        <dbReference type="EMBL" id="KJA25794.1"/>
    </source>
</evidence>